<dbReference type="AlphaFoldDB" id="A0AAV5EMQ7"/>
<reference evidence="5" key="1">
    <citation type="journal article" date="2018" name="DNA Res.">
        <title>Multiple hybrid de novo genome assembly of finger millet, an orphan allotetraploid crop.</title>
        <authorList>
            <person name="Hatakeyama M."/>
            <person name="Aluri S."/>
            <person name="Balachadran M.T."/>
            <person name="Sivarajan S.R."/>
            <person name="Patrignani A."/>
            <person name="Gruter S."/>
            <person name="Poveda L."/>
            <person name="Shimizu-Inatsugi R."/>
            <person name="Baeten J."/>
            <person name="Francoijs K.J."/>
            <person name="Nataraja K.N."/>
            <person name="Reddy Y.A.N."/>
            <person name="Phadnis S."/>
            <person name="Ravikumar R.L."/>
            <person name="Schlapbach R."/>
            <person name="Sreeman S.M."/>
            <person name="Shimizu K.K."/>
        </authorList>
    </citation>
    <scope>NUCLEOTIDE SEQUENCE</scope>
</reference>
<dbReference type="EMBL" id="BQKI01000076">
    <property type="protein sequence ID" value="GJN23648.1"/>
    <property type="molecule type" value="Genomic_DNA"/>
</dbReference>
<dbReference type="Pfam" id="PF03226">
    <property type="entry name" value="Yippee-Mis18"/>
    <property type="match status" value="1"/>
</dbReference>
<accession>A0AAV5EMQ7</accession>
<evidence type="ECO:0000313" key="6">
    <source>
        <dbReference type="Proteomes" id="UP001054889"/>
    </source>
</evidence>
<comment type="similarity">
    <text evidence="1">Belongs to the yippee family.</text>
</comment>
<dbReference type="InterPro" id="IPR034751">
    <property type="entry name" value="Yippee"/>
</dbReference>
<evidence type="ECO:0000256" key="2">
    <source>
        <dbReference type="ARBA" id="ARBA00022723"/>
    </source>
</evidence>
<evidence type="ECO:0000256" key="3">
    <source>
        <dbReference type="ARBA" id="ARBA00022833"/>
    </source>
</evidence>
<protein>
    <recommendedName>
        <fullName evidence="4">Yippee domain-containing protein</fullName>
    </recommendedName>
</protein>
<dbReference type="PANTHER" id="PTHR13848">
    <property type="entry name" value="PROTEIN YIPPEE-LIKE CG15309-RELATED"/>
    <property type="match status" value="1"/>
</dbReference>
<keyword evidence="2" id="KW-0479">Metal-binding</keyword>
<keyword evidence="3" id="KW-0862">Zinc</keyword>
<dbReference type="InterPro" id="IPR004910">
    <property type="entry name" value="Yippee/Mis18/Cereblon"/>
</dbReference>
<proteinExistence type="inferred from homology"/>
<organism evidence="5 6">
    <name type="scientific">Eleusine coracana subsp. coracana</name>
    <dbReference type="NCBI Taxonomy" id="191504"/>
    <lineage>
        <taxon>Eukaryota</taxon>
        <taxon>Viridiplantae</taxon>
        <taxon>Streptophyta</taxon>
        <taxon>Embryophyta</taxon>
        <taxon>Tracheophyta</taxon>
        <taxon>Spermatophyta</taxon>
        <taxon>Magnoliopsida</taxon>
        <taxon>Liliopsida</taxon>
        <taxon>Poales</taxon>
        <taxon>Poaceae</taxon>
        <taxon>PACMAD clade</taxon>
        <taxon>Chloridoideae</taxon>
        <taxon>Cynodonteae</taxon>
        <taxon>Eleusininae</taxon>
        <taxon>Eleusine</taxon>
    </lineage>
</organism>
<dbReference type="PROSITE" id="PS51792">
    <property type="entry name" value="YIPPEE"/>
    <property type="match status" value="1"/>
</dbReference>
<sequence>MGRLFLMHLEGNVYSCKHCKTHLSLAGDIISKAFHCKHGKAYLFNKVKGTVGTAKNSEVEEIGAFGTCTTIWTSSAEHSGFFSSATGTTITAFLECYITCSFLQLADVPLTMSVMSSVNVTNGVKEDRLMMTGLHTVSDIFCVGCGSIVGWKYEAAHEKSQRYKEGKFILERYKVSGPDGSSYWATHDAHLGGSDADDV</sequence>
<evidence type="ECO:0000259" key="4">
    <source>
        <dbReference type="PROSITE" id="PS51792"/>
    </source>
</evidence>
<gene>
    <name evidence="5" type="primary">gb11313</name>
    <name evidence="5" type="ORF">PR202_gb11313</name>
</gene>
<evidence type="ECO:0000256" key="1">
    <source>
        <dbReference type="ARBA" id="ARBA00005613"/>
    </source>
</evidence>
<keyword evidence="6" id="KW-1185">Reference proteome</keyword>
<dbReference type="GO" id="GO:0046872">
    <property type="term" value="F:metal ion binding"/>
    <property type="evidence" value="ECO:0007669"/>
    <property type="project" value="UniProtKB-KW"/>
</dbReference>
<dbReference type="InterPro" id="IPR039058">
    <property type="entry name" value="Yippee_fam"/>
</dbReference>
<name>A0AAV5EMQ7_ELECO</name>
<dbReference type="Proteomes" id="UP001054889">
    <property type="component" value="Unassembled WGS sequence"/>
</dbReference>
<comment type="caution">
    <text evidence="5">The sequence shown here is derived from an EMBL/GenBank/DDBJ whole genome shotgun (WGS) entry which is preliminary data.</text>
</comment>
<evidence type="ECO:0000313" key="5">
    <source>
        <dbReference type="EMBL" id="GJN23648.1"/>
    </source>
</evidence>
<feature type="domain" description="Yippee" evidence="4">
    <location>
        <begin position="80"/>
        <end position="179"/>
    </location>
</feature>
<reference evidence="5" key="2">
    <citation type="submission" date="2021-12" db="EMBL/GenBank/DDBJ databases">
        <title>Resequencing data analysis of finger millet.</title>
        <authorList>
            <person name="Hatakeyama M."/>
            <person name="Aluri S."/>
            <person name="Balachadran M.T."/>
            <person name="Sivarajan S.R."/>
            <person name="Poveda L."/>
            <person name="Shimizu-Inatsugi R."/>
            <person name="Schlapbach R."/>
            <person name="Sreeman S.M."/>
            <person name="Shimizu K.K."/>
        </authorList>
    </citation>
    <scope>NUCLEOTIDE SEQUENCE</scope>
</reference>